<dbReference type="Gene3D" id="3.90.199.10">
    <property type="entry name" value="Topoisomerase II, domain 5"/>
    <property type="match status" value="2"/>
</dbReference>
<dbReference type="InterPro" id="IPR013760">
    <property type="entry name" value="Topo_IIA-like_dom_sf"/>
</dbReference>
<protein>
    <recommendedName>
        <fullName evidence="6">Topo IIA-type catalytic domain-containing protein</fullName>
    </recommendedName>
</protein>
<organism evidence="7 8">
    <name type="scientific">Solirubrobacter deserti</name>
    <dbReference type="NCBI Taxonomy" id="2282478"/>
    <lineage>
        <taxon>Bacteria</taxon>
        <taxon>Bacillati</taxon>
        <taxon>Actinomycetota</taxon>
        <taxon>Thermoleophilia</taxon>
        <taxon>Solirubrobacterales</taxon>
        <taxon>Solirubrobacteraceae</taxon>
        <taxon>Solirubrobacter</taxon>
    </lineage>
</organism>
<sequence length="294" mass="32408">MIPDLSDGLDAFRRGRLERLGDRYVQASTIVPTDEQWDAFVPLAQDWRTRYPLVDGLGNLGSVDDDPPAEARYVEVRRTPLAARLPRFPNLLVNGSDTIPGHNLAEVCAAIRAVATDPSIDLDGIMDRLPGPDFATGGVVRGDLREIYATGAGTLCLRARAHVEEREIVFTELPYGVCKGGEHGVIREIVDAVAARRISGVSDVQDWTHREGMQLVVMTAPRGDTLALLQDLYRETRLETEYAVDLTARVDGEPRRFTLRELIDAYLDEHGPAGLEALAHEHGDPRRSLLKPSA</sequence>
<dbReference type="PANTHER" id="PTHR43493">
    <property type="entry name" value="DNA GYRASE/TOPOISOMERASE SUBUNIT A"/>
    <property type="match status" value="1"/>
</dbReference>
<keyword evidence="3" id="KW-0799">Topoisomerase</keyword>
<reference evidence="7" key="1">
    <citation type="submission" date="2022-10" db="EMBL/GenBank/DDBJ databases">
        <title>The WGS of Solirubrobacter sp. CPCC 204708.</title>
        <authorList>
            <person name="Jiang Z."/>
        </authorList>
    </citation>
    <scope>NUCLEOTIDE SEQUENCE</scope>
    <source>
        <strain evidence="7">CPCC 204708</strain>
    </source>
</reference>
<comment type="catalytic activity">
    <reaction evidence="1">
        <text>ATP-dependent breakage, passage and rejoining of double-stranded DNA.</text>
        <dbReference type="EC" id="5.6.2.2"/>
    </reaction>
</comment>
<evidence type="ECO:0000313" key="8">
    <source>
        <dbReference type="Proteomes" id="UP001147700"/>
    </source>
</evidence>
<gene>
    <name evidence="7" type="ORF">OJ962_25055</name>
</gene>
<evidence type="ECO:0000256" key="1">
    <source>
        <dbReference type="ARBA" id="ARBA00000185"/>
    </source>
</evidence>
<name>A0ABT4RQF1_9ACTN</name>
<dbReference type="InterPro" id="IPR050220">
    <property type="entry name" value="Type_II_DNA_Topoisomerases"/>
</dbReference>
<dbReference type="SUPFAM" id="SSF56719">
    <property type="entry name" value="Type II DNA topoisomerase"/>
    <property type="match status" value="1"/>
</dbReference>
<evidence type="ECO:0000256" key="3">
    <source>
        <dbReference type="ARBA" id="ARBA00023029"/>
    </source>
</evidence>
<feature type="domain" description="Topo IIA-type catalytic" evidence="6">
    <location>
        <begin position="3"/>
        <end position="293"/>
    </location>
</feature>
<evidence type="ECO:0000259" key="6">
    <source>
        <dbReference type="SMART" id="SM00434"/>
    </source>
</evidence>
<dbReference type="SMART" id="SM00434">
    <property type="entry name" value="TOP4c"/>
    <property type="match status" value="1"/>
</dbReference>
<dbReference type="Proteomes" id="UP001147700">
    <property type="component" value="Unassembled WGS sequence"/>
</dbReference>
<keyword evidence="4" id="KW-0238">DNA-binding</keyword>
<evidence type="ECO:0000313" key="7">
    <source>
        <dbReference type="EMBL" id="MDA0140790.1"/>
    </source>
</evidence>
<evidence type="ECO:0000256" key="5">
    <source>
        <dbReference type="ARBA" id="ARBA00023235"/>
    </source>
</evidence>
<proteinExistence type="inferred from homology"/>
<dbReference type="InterPro" id="IPR013758">
    <property type="entry name" value="Topo_IIA_A/C_ab"/>
</dbReference>
<comment type="caution">
    <text evidence="7">The sequence shown here is derived from an EMBL/GenBank/DDBJ whole genome shotgun (WGS) entry which is preliminary data.</text>
</comment>
<evidence type="ECO:0000256" key="4">
    <source>
        <dbReference type="ARBA" id="ARBA00023125"/>
    </source>
</evidence>
<evidence type="ECO:0000256" key="2">
    <source>
        <dbReference type="ARBA" id="ARBA00008263"/>
    </source>
</evidence>
<accession>A0ABT4RQF1</accession>
<keyword evidence="8" id="KW-1185">Reference proteome</keyword>
<dbReference type="EMBL" id="JAPCID010000045">
    <property type="protein sequence ID" value="MDA0140790.1"/>
    <property type="molecule type" value="Genomic_DNA"/>
</dbReference>
<keyword evidence="5" id="KW-0413">Isomerase</keyword>
<dbReference type="PANTHER" id="PTHR43493:SF5">
    <property type="entry name" value="DNA GYRASE SUBUNIT A, CHLOROPLASTIC_MITOCHONDRIAL"/>
    <property type="match status" value="1"/>
</dbReference>
<dbReference type="RefSeq" id="WP_202958223.1">
    <property type="nucleotide sequence ID" value="NZ_JAPCID010000045.1"/>
</dbReference>
<dbReference type="InterPro" id="IPR002205">
    <property type="entry name" value="Topo_IIA_dom_A"/>
</dbReference>
<dbReference type="Pfam" id="PF00521">
    <property type="entry name" value="DNA_topoisoIV"/>
    <property type="match status" value="2"/>
</dbReference>
<comment type="similarity">
    <text evidence="2">Belongs to the type II topoisomerase GyrA/ParC subunit family.</text>
</comment>
<dbReference type="Gene3D" id="3.30.1360.40">
    <property type="match status" value="1"/>
</dbReference>